<gene>
    <name evidence="5" type="ORF">GCK32_016761</name>
    <name evidence="4" type="ORF">GCK32_016933</name>
    <name evidence="2" type="ORF">GCK32_017111</name>
    <name evidence="3" type="ORF">GCK32_017139</name>
</gene>
<evidence type="ECO:0000313" key="2">
    <source>
        <dbReference type="EMBL" id="KAK5965909.1"/>
    </source>
</evidence>
<dbReference type="EMBL" id="WIXE01001491">
    <property type="protein sequence ID" value="KAK5985635.1"/>
    <property type="molecule type" value="Genomic_DNA"/>
</dbReference>
<accession>A0AAN8F0W9</accession>
<feature type="region of interest" description="Disordered" evidence="1">
    <location>
        <begin position="120"/>
        <end position="156"/>
    </location>
</feature>
<comment type="caution">
    <text evidence="3">The sequence shown here is derived from an EMBL/GenBank/DDBJ whole genome shotgun (WGS) entry which is preliminary data.</text>
</comment>
<evidence type="ECO:0000313" key="5">
    <source>
        <dbReference type="EMBL" id="KAK5985635.1"/>
    </source>
</evidence>
<evidence type="ECO:0000256" key="1">
    <source>
        <dbReference type="SAM" id="MobiDB-lite"/>
    </source>
</evidence>
<protein>
    <submittedName>
        <fullName evidence="3">Uncharacterized protein</fullName>
    </submittedName>
</protein>
<dbReference type="AlphaFoldDB" id="A0AAN8F0W9"/>
<dbReference type="EMBL" id="WIXE01024096">
    <property type="protein sequence ID" value="KAK5965909.1"/>
    <property type="molecule type" value="Genomic_DNA"/>
</dbReference>
<name>A0AAN8F0W9_TRICO</name>
<evidence type="ECO:0000313" key="3">
    <source>
        <dbReference type="EMBL" id="KAK5971541.1"/>
    </source>
</evidence>
<organism evidence="3 6">
    <name type="scientific">Trichostrongylus colubriformis</name>
    <name type="common">Black scour worm</name>
    <dbReference type="NCBI Taxonomy" id="6319"/>
    <lineage>
        <taxon>Eukaryota</taxon>
        <taxon>Metazoa</taxon>
        <taxon>Ecdysozoa</taxon>
        <taxon>Nematoda</taxon>
        <taxon>Chromadorea</taxon>
        <taxon>Rhabditida</taxon>
        <taxon>Rhabditina</taxon>
        <taxon>Rhabditomorpha</taxon>
        <taxon>Strongyloidea</taxon>
        <taxon>Trichostrongylidae</taxon>
        <taxon>Trichostrongylus</taxon>
    </lineage>
</organism>
<dbReference type="EMBL" id="WIXE01017667">
    <property type="protein sequence ID" value="KAK5971541.1"/>
    <property type="molecule type" value="Genomic_DNA"/>
</dbReference>
<proteinExistence type="predicted"/>
<reference evidence="3 6" key="1">
    <citation type="submission" date="2019-10" db="EMBL/GenBank/DDBJ databases">
        <title>Assembly and Annotation for the nematode Trichostrongylus colubriformis.</title>
        <authorList>
            <person name="Martin J."/>
        </authorList>
    </citation>
    <scope>NUCLEOTIDE SEQUENCE [LARGE SCALE GENOMIC DNA]</scope>
    <source>
        <strain evidence="3">G859</strain>
        <tissue evidence="3">Whole worm</tissue>
    </source>
</reference>
<feature type="compositionally biased region" description="Polar residues" evidence="1">
    <location>
        <begin position="132"/>
        <end position="152"/>
    </location>
</feature>
<evidence type="ECO:0000313" key="4">
    <source>
        <dbReference type="EMBL" id="KAK5980567.1"/>
    </source>
</evidence>
<dbReference type="EMBL" id="WIXE01007282">
    <property type="protein sequence ID" value="KAK5980567.1"/>
    <property type="molecule type" value="Genomic_DNA"/>
</dbReference>
<sequence length="206" mass="22891">METEVIILDSDDEDSRTSAPINGSALASVAIVNAKPLDLDALGIGTARSDEGVLNNNQNIRCYGMRQMEERSPSYIAPNRIKSNTSVPYMQTVTPITPPVRLTYEKSRATLPTRDGISAVSLLGSTPPVPRPTQTRIATSAMPTRSRNNSPAPRNVVRHVPESRVQNYNFEVSGEKSSDNDRQLCPSLKFRVSRLLLWLYYYFYGL</sequence>
<evidence type="ECO:0000313" key="6">
    <source>
        <dbReference type="Proteomes" id="UP001331761"/>
    </source>
</evidence>
<dbReference type="Proteomes" id="UP001331761">
    <property type="component" value="Unassembled WGS sequence"/>
</dbReference>
<keyword evidence="6" id="KW-1185">Reference proteome</keyword>